<dbReference type="InterPro" id="IPR017452">
    <property type="entry name" value="GPCR_Rhodpsn_7TM"/>
</dbReference>
<dbReference type="PANTHER" id="PTHR22718">
    <property type="entry name" value="SERPENTINE RECEPTOR, CLASS X"/>
    <property type="match status" value="1"/>
</dbReference>
<dbReference type="Proteomes" id="UP001201812">
    <property type="component" value="Unassembled WGS sequence"/>
</dbReference>
<dbReference type="GO" id="GO:0016020">
    <property type="term" value="C:membrane"/>
    <property type="evidence" value="ECO:0007669"/>
    <property type="project" value="UniProtKB-SubCell"/>
</dbReference>
<reference evidence="7" key="1">
    <citation type="submission" date="2022-01" db="EMBL/GenBank/DDBJ databases">
        <title>Genome Sequence Resource for Two Populations of Ditylenchus destructor, the Migratory Endoparasitic Phytonematode.</title>
        <authorList>
            <person name="Zhang H."/>
            <person name="Lin R."/>
            <person name="Xie B."/>
        </authorList>
    </citation>
    <scope>NUCLEOTIDE SEQUENCE</scope>
    <source>
        <strain evidence="7">BazhouSP</strain>
    </source>
</reference>
<feature type="domain" description="G-protein coupled receptors family 1 profile" evidence="6">
    <location>
        <begin position="23"/>
        <end position="279"/>
    </location>
</feature>
<protein>
    <submittedName>
        <fullName evidence="7">Serpentine type 7TM GPCR chemoreceptor srx domain-containing protein</fullName>
    </submittedName>
</protein>
<evidence type="ECO:0000256" key="3">
    <source>
        <dbReference type="ARBA" id="ARBA00022989"/>
    </source>
</evidence>
<accession>A0AAD4N308</accession>
<proteinExistence type="predicted"/>
<evidence type="ECO:0000256" key="2">
    <source>
        <dbReference type="ARBA" id="ARBA00022692"/>
    </source>
</evidence>
<keyword evidence="8" id="KW-1185">Reference proteome</keyword>
<evidence type="ECO:0000313" key="7">
    <source>
        <dbReference type="EMBL" id="KAI1714898.1"/>
    </source>
</evidence>
<dbReference type="InterPro" id="IPR019430">
    <property type="entry name" value="7TM_GPCR_serpentine_rcpt_Srx"/>
</dbReference>
<dbReference type="EMBL" id="JAKKPZ010000012">
    <property type="protein sequence ID" value="KAI1714898.1"/>
    <property type="molecule type" value="Genomic_DNA"/>
</dbReference>
<name>A0AAD4N308_9BILA</name>
<feature type="transmembrane region" description="Helical" evidence="5">
    <location>
        <begin position="181"/>
        <end position="203"/>
    </location>
</feature>
<feature type="transmembrane region" description="Helical" evidence="5">
    <location>
        <begin position="128"/>
        <end position="161"/>
    </location>
</feature>
<dbReference type="PROSITE" id="PS50262">
    <property type="entry name" value="G_PROTEIN_RECEP_F1_2"/>
    <property type="match status" value="1"/>
</dbReference>
<evidence type="ECO:0000313" key="8">
    <source>
        <dbReference type="Proteomes" id="UP001201812"/>
    </source>
</evidence>
<evidence type="ECO:0000256" key="5">
    <source>
        <dbReference type="SAM" id="Phobius"/>
    </source>
</evidence>
<dbReference type="SUPFAM" id="SSF81321">
    <property type="entry name" value="Family A G protein-coupled receptor-like"/>
    <property type="match status" value="1"/>
</dbReference>
<comment type="caution">
    <text evidence="7">The sequence shown here is derived from an EMBL/GenBank/DDBJ whole genome shotgun (WGS) entry which is preliminary data.</text>
</comment>
<evidence type="ECO:0000256" key="4">
    <source>
        <dbReference type="ARBA" id="ARBA00023136"/>
    </source>
</evidence>
<dbReference type="AlphaFoldDB" id="A0AAD4N308"/>
<feature type="transmembrane region" description="Helical" evidence="5">
    <location>
        <begin position="260"/>
        <end position="280"/>
    </location>
</feature>
<feature type="transmembrane region" description="Helical" evidence="5">
    <location>
        <begin position="228"/>
        <end position="248"/>
    </location>
</feature>
<feature type="transmembrane region" description="Helical" evidence="5">
    <location>
        <begin position="44"/>
        <end position="64"/>
    </location>
</feature>
<keyword evidence="2 5" id="KW-0812">Transmembrane</keyword>
<dbReference type="Pfam" id="PF10328">
    <property type="entry name" value="7TM_GPCR_Srx"/>
    <property type="match status" value="1"/>
</dbReference>
<sequence length="349" mass="39827">MTVFTQVFIGSLLGMASGIALLLNLSVLFVLYRGGFLRSAQNPIFILTFLNVFGDSMQCAWILIYLTPTSISQSFIFPYKEKGAVALLFAYLFQLQWYQCVLTQMLMSVNRLVVVVLPNFQRIFSRRNVIIITLMVFPTSAVLSVIADIILPCCTTYYYWGTFSYKFFGEGTNYKNLFMDIPLNATTSTLSLICYGTIFLFVYKSNRGVHLQSNPNIATRRKQNEIRYALQFGLISLFFLAAWVTFRILPLLVPPTMPEWFSLTAFCVIAHCSANSFIYLTMNKEFKAQFASMFRICSPKLAVNNLSEGRLTTVTTNVLMSSYTTNVRMGSFSMQRQPFSQNRFQRASR</sequence>
<dbReference type="PANTHER" id="PTHR22718:SF11">
    <property type="entry name" value="7TM GPCR SERPENTINE RECEPTOR CLASS X (SRX) DOMAIN-CONTAINING PROTEIN"/>
    <property type="match status" value="1"/>
</dbReference>
<gene>
    <name evidence="7" type="ORF">DdX_08169</name>
</gene>
<dbReference type="CDD" id="cd00637">
    <property type="entry name" value="7tm_classA_rhodopsin-like"/>
    <property type="match status" value="1"/>
</dbReference>
<dbReference type="Gene3D" id="1.20.1070.10">
    <property type="entry name" value="Rhodopsin 7-helix transmembrane proteins"/>
    <property type="match status" value="1"/>
</dbReference>
<evidence type="ECO:0000256" key="1">
    <source>
        <dbReference type="ARBA" id="ARBA00004370"/>
    </source>
</evidence>
<keyword evidence="3 5" id="KW-1133">Transmembrane helix</keyword>
<feature type="transmembrane region" description="Helical" evidence="5">
    <location>
        <begin position="6"/>
        <end position="32"/>
    </location>
</feature>
<evidence type="ECO:0000259" key="6">
    <source>
        <dbReference type="PROSITE" id="PS50262"/>
    </source>
</evidence>
<comment type="subcellular location">
    <subcellularLocation>
        <location evidence="1">Membrane</location>
    </subcellularLocation>
</comment>
<keyword evidence="4 5" id="KW-0472">Membrane</keyword>
<organism evidence="7 8">
    <name type="scientific">Ditylenchus destructor</name>
    <dbReference type="NCBI Taxonomy" id="166010"/>
    <lineage>
        <taxon>Eukaryota</taxon>
        <taxon>Metazoa</taxon>
        <taxon>Ecdysozoa</taxon>
        <taxon>Nematoda</taxon>
        <taxon>Chromadorea</taxon>
        <taxon>Rhabditida</taxon>
        <taxon>Tylenchina</taxon>
        <taxon>Tylenchomorpha</taxon>
        <taxon>Sphaerularioidea</taxon>
        <taxon>Anguinidae</taxon>
        <taxon>Anguininae</taxon>
        <taxon>Ditylenchus</taxon>
    </lineage>
</organism>